<dbReference type="RefSeq" id="WP_126404687.1">
    <property type="nucleotide sequence ID" value="NZ_LR134266.1"/>
</dbReference>
<organism evidence="1 2">
    <name type="scientific">Streptococcus viridans</name>
    <dbReference type="NCBI Taxonomy" id="78535"/>
    <lineage>
        <taxon>Bacteria</taxon>
        <taxon>Bacillati</taxon>
        <taxon>Bacillota</taxon>
        <taxon>Bacilli</taxon>
        <taxon>Lactobacillales</taxon>
        <taxon>Streptococcaceae</taxon>
        <taxon>Streptococcus</taxon>
    </lineage>
</organism>
<dbReference type="Proteomes" id="UP000270025">
    <property type="component" value="Chromosome"/>
</dbReference>
<gene>
    <name evidence="1" type="ORF">NCTC3166_01508</name>
</gene>
<evidence type="ECO:0000313" key="1">
    <source>
        <dbReference type="EMBL" id="VED67677.1"/>
    </source>
</evidence>
<keyword evidence="2" id="KW-1185">Reference proteome</keyword>
<sequence>MDKEFLKNKIEDLRHNFVESTSHERAVGFLDEARMSKKMIKIKKKLVSLEMERCQKKIEHKDLTKIDQKIQEQKQLFEDCCNQRSGG</sequence>
<reference evidence="1 2" key="1">
    <citation type="submission" date="2018-12" db="EMBL/GenBank/DDBJ databases">
        <authorList>
            <consortium name="Pathogen Informatics"/>
        </authorList>
    </citation>
    <scope>NUCLEOTIDE SEQUENCE [LARGE SCALE GENOMIC DNA]</scope>
    <source>
        <strain evidence="1 2">NCTC3166</strain>
    </source>
</reference>
<evidence type="ECO:0000313" key="2">
    <source>
        <dbReference type="Proteomes" id="UP000270025"/>
    </source>
</evidence>
<dbReference type="EMBL" id="LR134266">
    <property type="protein sequence ID" value="VED67677.1"/>
    <property type="molecule type" value="Genomic_DNA"/>
</dbReference>
<dbReference type="AlphaFoldDB" id="A0A3S4L6B2"/>
<dbReference type="KEGG" id="svf:NCTC3166_01508"/>
<protein>
    <submittedName>
        <fullName evidence="1">Uncharacterized protein</fullName>
    </submittedName>
</protein>
<accession>A0A3S4L6B2</accession>
<proteinExistence type="predicted"/>
<name>A0A3S4L6B2_9STRE</name>